<accession>A0A225DNK9</accession>
<keyword evidence="3" id="KW-1185">Reference proteome</keyword>
<sequence>MTPEEHPTLEEWIEATQSCCGIDHDDDDDTPPPQPPEDREPPPPAPDEA</sequence>
<dbReference type="AlphaFoldDB" id="A0A225DNK9"/>
<feature type="region of interest" description="Disordered" evidence="1">
    <location>
        <begin position="20"/>
        <end position="49"/>
    </location>
</feature>
<evidence type="ECO:0000313" key="3">
    <source>
        <dbReference type="Proteomes" id="UP000214646"/>
    </source>
</evidence>
<gene>
    <name evidence="2" type="ORF">FRUB_06138</name>
</gene>
<organism evidence="2 3">
    <name type="scientific">Fimbriiglobus ruber</name>
    <dbReference type="NCBI Taxonomy" id="1908690"/>
    <lineage>
        <taxon>Bacteria</taxon>
        <taxon>Pseudomonadati</taxon>
        <taxon>Planctomycetota</taxon>
        <taxon>Planctomycetia</taxon>
        <taxon>Gemmatales</taxon>
        <taxon>Gemmataceae</taxon>
        <taxon>Fimbriiglobus</taxon>
    </lineage>
</organism>
<dbReference type="Proteomes" id="UP000214646">
    <property type="component" value="Unassembled WGS sequence"/>
</dbReference>
<evidence type="ECO:0000256" key="1">
    <source>
        <dbReference type="SAM" id="MobiDB-lite"/>
    </source>
</evidence>
<protein>
    <submittedName>
        <fullName evidence="2">Uncharacterized protein</fullName>
    </submittedName>
</protein>
<dbReference type="EMBL" id="NIDE01000011">
    <property type="protein sequence ID" value="OWK39056.1"/>
    <property type="molecule type" value="Genomic_DNA"/>
</dbReference>
<name>A0A225DNK9_9BACT</name>
<reference evidence="3" key="1">
    <citation type="submission" date="2017-06" db="EMBL/GenBank/DDBJ databases">
        <title>Genome analysis of Fimbriiglobus ruber SP5, the first member of the order Planctomycetales with confirmed chitinolytic capability.</title>
        <authorList>
            <person name="Ravin N.V."/>
            <person name="Rakitin A.L."/>
            <person name="Ivanova A.A."/>
            <person name="Beletsky A.V."/>
            <person name="Kulichevskaya I.S."/>
            <person name="Mardanov A.V."/>
            <person name="Dedysh S.N."/>
        </authorList>
    </citation>
    <scope>NUCLEOTIDE SEQUENCE [LARGE SCALE GENOMIC DNA]</scope>
    <source>
        <strain evidence="3">SP5</strain>
    </source>
</reference>
<comment type="caution">
    <text evidence="2">The sequence shown here is derived from an EMBL/GenBank/DDBJ whole genome shotgun (WGS) entry which is preliminary data.</text>
</comment>
<dbReference type="RefSeq" id="WP_161967702.1">
    <property type="nucleotide sequence ID" value="NZ_NIDE01000011.1"/>
</dbReference>
<proteinExistence type="predicted"/>
<evidence type="ECO:0000313" key="2">
    <source>
        <dbReference type="EMBL" id="OWK39056.1"/>
    </source>
</evidence>